<keyword evidence="1" id="KW-0472">Membrane</keyword>
<feature type="transmembrane region" description="Helical" evidence="1">
    <location>
        <begin position="53"/>
        <end position="76"/>
    </location>
</feature>
<evidence type="ECO:0008006" key="3">
    <source>
        <dbReference type="Google" id="ProtNLM"/>
    </source>
</evidence>
<gene>
    <name evidence="2" type="ORF">AB5J56_24765</name>
</gene>
<feature type="transmembrane region" description="Helical" evidence="1">
    <location>
        <begin position="12"/>
        <end position="41"/>
    </location>
</feature>
<protein>
    <recommendedName>
        <fullName evidence="3">Intracellular septation protein A</fullName>
    </recommendedName>
</protein>
<dbReference type="AlphaFoldDB" id="A0AB39PCB2"/>
<keyword evidence="1" id="KW-1133">Transmembrane helix</keyword>
<keyword evidence="1" id="KW-0812">Transmembrane</keyword>
<dbReference type="EMBL" id="CP163435">
    <property type="protein sequence ID" value="XDQ27712.1"/>
    <property type="molecule type" value="Genomic_DNA"/>
</dbReference>
<feature type="transmembrane region" description="Helical" evidence="1">
    <location>
        <begin position="88"/>
        <end position="109"/>
    </location>
</feature>
<name>A0AB39PCB2_9ACTN</name>
<feature type="transmembrane region" description="Helical" evidence="1">
    <location>
        <begin position="157"/>
        <end position="175"/>
    </location>
</feature>
<accession>A0AB39PCB2</accession>
<evidence type="ECO:0000313" key="2">
    <source>
        <dbReference type="EMBL" id="XDQ27712.1"/>
    </source>
</evidence>
<evidence type="ECO:0000256" key="1">
    <source>
        <dbReference type="SAM" id="Phobius"/>
    </source>
</evidence>
<feature type="transmembrane region" description="Helical" evidence="1">
    <location>
        <begin position="129"/>
        <end position="151"/>
    </location>
</feature>
<organism evidence="2">
    <name type="scientific">Streptomyces sp. R21</name>
    <dbReference type="NCBI Taxonomy" id="3238627"/>
    <lineage>
        <taxon>Bacteria</taxon>
        <taxon>Bacillati</taxon>
        <taxon>Actinomycetota</taxon>
        <taxon>Actinomycetes</taxon>
        <taxon>Kitasatosporales</taxon>
        <taxon>Streptomycetaceae</taxon>
        <taxon>Streptomyces</taxon>
    </lineage>
</organism>
<reference evidence="2" key="1">
    <citation type="submission" date="2024-07" db="EMBL/GenBank/DDBJ databases">
        <authorList>
            <person name="Yu S.T."/>
        </authorList>
    </citation>
    <scope>NUCLEOTIDE SEQUENCE</scope>
    <source>
        <strain evidence="2">R21</strain>
    </source>
</reference>
<proteinExistence type="predicted"/>
<sequence length="201" mass="21287">MTMQYLRSFLPWIVVSLLIGSIDVRYALLAGLVAAVALIAYQRGQGRAWDAQVVEISAALFFAVATTVAFAASGSAFVEHYASAGSSLWLALTAWGSLAIGRPFTLGIARTTVPAEFWNNPLFLRVNKVITAVWAASFTITGVGSALLHHYQPDNGGARTALTIAGIVIPILFTVRYPAIARARHLTAVQQGGAASQEGAK</sequence>
<dbReference type="RefSeq" id="WP_369235058.1">
    <property type="nucleotide sequence ID" value="NZ_CP163435.1"/>
</dbReference>